<evidence type="ECO:0000256" key="3">
    <source>
        <dbReference type="ARBA" id="ARBA00022490"/>
    </source>
</evidence>
<evidence type="ECO:0000256" key="14">
    <source>
        <dbReference type="ARBA" id="ARBA00049497"/>
    </source>
</evidence>
<dbReference type="Gene3D" id="6.10.140.2220">
    <property type="match status" value="1"/>
</dbReference>
<evidence type="ECO:0000256" key="15">
    <source>
        <dbReference type="ARBA" id="ARBA00049768"/>
    </source>
</evidence>
<dbReference type="GO" id="GO:0045814">
    <property type="term" value="P:negative regulation of gene expression, epigenetic"/>
    <property type="evidence" value="ECO:0007669"/>
    <property type="project" value="TreeGrafter"/>
</dbReference>
<dbReference type="InterPro" id="IPR046341">
    <property type="entry name" value="SET_dom_sf"/>
</dbReference>
<keyword evidence="8" id="KW-0863">Zinc-finger</keyword>
<dbReference type="Pfam" id="PF01753">
    <property type="entry name" value="zf-MYND"/>
    <property type="match status" value="1"/>
</dbReference>
<comment type="catalytic activity">
    <reaction evidence="12">
        <text>L-lysyl(36)-[histone H3] + 3 S-adenosyl-L-methionine = N(6),N(6),N(6)-trimethyl-L-lysyl(36)-[histone H3] + 3 S-adenosyl-L-homocysteine + 3 H(+)</text>
        <dbReference type="Rhea" id="RHEA:60324"/>
        <dbReference type="Rhea" id="RHEA-COMP:9785"/>
        <dbReference type="Rhea" id="RHEA-COMP:15536"/>
        <dbReference type="ChEBI" id="CHEBI:15378"/>
        <dbReference type="ChEBI" id="CHEBI:29969"/>
        <dbReference type="ChEBI" id="CHEBI:57856"/>
        <dbReference type="ChEBI" id="CHEBI:59789"/>
        <dbReference type="ChEBI" id="CHEBI:61961"/>
        <dbReference type="EC" id="2.1.1.359"/>
    </reaction>
</comment>
<evidence type="ECO:0000256" key="11">
    <source>
        <dbReference type="ARBA" id="ARBA00033038"/>
    </source>
</evidence>
<keyword evidence="3" id="KW-0963">Cytoplasm</keyword>
<dbReference type="STRING" id="6573.A0A210R235"/>
<comment type="catalytic activity">
    <reaction evidence="14">
        <text>L-lysyl-[protein] + 3 S-adenosyl-L-methionine = N(6),N(6),N(6)-trimethyl-L-lysyl-[protein] + 3 S-adenosyl-L-homocysteine + 3 H(+)</text>
        <dbReference type="Rhea" id="RHEA:54192"/>
        <dbReference type="Rhea" id="RHEA-COMP:9752"/>
        <dbReference type="Rhea" id="RHEA-COMP:13826"/>
        <dbReference type="ChEBI" id="CHEBI:15378"/>
        <dbReference type="ChEBI" id="CHEBI:29969"/>
        <dbReference type="ChEBI" id="CHEBI:57856"/>
        <dbReference type="ChEBI" id="CHEBI:59789"/>
        <dbReference type="ChEBI" id="CHEBI:61961"/>
    </reaction>
    <physiologicalReaction direction="left-to-right" evidence="14">
        <dbReference type="Rhea" id="RHEA:54193"/>
    </physiologicalReaction>
</comment>
<dbReference type="PROSITE" id="PS50280">
    <property type="entry name" value="SET"/>
    <property type="match status" value="1"/>
</dbReference>
<dbReference type="SUPFAM" id="SSF82199">
    <property type="entry name" value="SET domain"/>
    <property type="match status" value="1"/>
</dbReference>
<reference evidence="19 20" key="1">
    <citation type="journal article" date="2017" name="Nat. Ecol. Evol.">
        <title>Scallop genome provides insights into evolution of bilaterian karyotype and development.</title>
        <authorList>
            <person name="Wang S."/>
            <person name="Zhang J."/>
            <person name="Jiao W."/>
            <person name="Li J."/>
            <person name="Xun X."/>
            <person name="Sun Y."/>
            <person name="Guo X."/>
            <person name="Huan P."/>
            <person name="Dong B."/>
            <person name="Zhang L."/>
            <person name="Hu X."/>
            <person name="Sun X."/>
            <person name="Wang J."/>
            <person name="Zhao C."/>
            <person name="Wang Y."/>
            <person name="Wang D."/>
            <person name="Huang X."/>
            <person name="Wang R."/>
            <person name="Lv J."/>
            <person name="Li Y."/>
            <person name="Zhang Z."/>
            <person name="Liu B."/>
            <person name="Lu W."/>
            <person name="Hui Y."/>
            <person name="Liang J."/>
            <person name="Zhou Z."/>
            <person name="Hou R."/>
            <person name="Li X."/>
            <person name="Liu Y."/>
            <person name="Li H."/>
            <person name="Ning X."/>
            <person name="Lin Y."/>
            <person name="Zhao L."/>
            <person name="Xing Q."/>
            <person name="Dou J."/>
            <person name="Li Y."/>
            <person name="Mao J."/>
            <person name="Guo H."/>
            <person name="Dou H."/>
            <person name="Li T."/>
            <person name="Mu C."/>
            <person name="Jiang W."/>
            <person name="Fu Q."/>
            <person name="Fu X."/>
            <person name="Miao Y."/>
            <person name="Liu J."/>
            <person name="Yu Q."/>
            <person name="Li R."/>
            <person name="Liao H."/>
            <person name="Li X."/>
            <person name="Kong Y."/>
            <person name="Jiang Z."/>
            <person name="Chourrout D."/>
            <person name="Li R."/>
            <person name="Bao Z."/>
        </authorList>
    </citation>
    <scope>NUCLEOTIDE SEQUENCE [LARGE SCALE GENOMIC DNA]</scope>
    <source>
        <strain evidence="19 20">PY_sf001</strain>
    </source>
</reference>
<evidence type="ECO:0000256" key="16">
    <source>
        <dbReference type="ARBA" id="ARBA00049789"/>
    </source>
</evidence>
<evidence type="ECO:0000313" key="19">
    <source>
        <dbReference type="EMBL" id="OWF55049.1"/>
    </source>
</evidence>
<dbReference type="Gene3D" id="1.10.220.160">
    <property type="match status" value="1"/>
</dbReference>
<dbReference type="SMART" id="SM00317">
    <property type="entry name" value="SET"/>
    <property type="match status" value="1"/>
</dbReference>
<dbReference type="InterPro" id="IPR044422">
    <property type="entry name" value="SMYD5_SET"/>
</dbReference>
<evidence type="ECO:0000256" key="10">
    <source>
        <dbReference type="ARBA" id="ARBA00024057"/>
    </source>
</evidence>
<evidence type="ECO:0000256" key="12">
    <source>
        <dbReference type="ARBA" id="ARBA00047545"/>
    </source>
</evidence>
<gene>
    <name evidence="19" type="ORF">KP79_PYT17031</name>
</gene>
<keyword evidence="5" id="KW-0808">Transferase</keyword>
<dbReference type="EC" id="2.1.1.372" evidence="10"/>
<evidence type="ECO:0000256" key="7">
    <source>
        <dbReference type="ARBA" id="ARBA00022723"/>
    </source>
</evidence>
<feature type="domain" description="SET" evidence="18">
    <location>
        <begin position="7"/>
        <end position="338"/>
    </location>
</feature>
<dbReference type="EMBL" id="NEDP02000770">
    <property type="protein sequence ID" value="OWF55049.1"/>
    <property type="molecule type" value="Genomic_DNA"/>
</dbReference>
<comment type="catalytic activity">
    <reaction evidence="13">
        <text>L-lysyl(20)-[histone H4] + 3 S-adenosyl-L-methionine = N(6),N(6),N(6)-trimethyl-L-lysyl(20)-[histone H4] + 3 S-adenosyl-L-homocysteine + 3 H(+)</text>
        <dbReference type="Rhea" id="RHEA:64456"/>
        <dbReference type="Rhea" id="RHEA-COMP:15554"/>
        <dbReference type="Rhea" id="RHEA-COMP:15998"/>
        <dbReference type="ChEBI" id="CHEBI:15378"/>
        <dbReference type="ChEBI" id="CHEBI:29969"/>
        <dbReference type="ChEBI" id="CHEBI:57856"/>
        <dbReference type="ChEBI" id="CHEBI:59789"/>
        <dbReference type="ChEBI" id="CHEBI:61961"/>
        <dbReference type="EC" id="2.1.1.372"/>
    </reaction>
</comment>
<dbReference type="AlphaFoldDB" id="A0A210R235"/>
<evidence type="ECO:0000259" key="18">
    <source>
        <dbReference type="PROSITE" id="PS50280"/>
    </source>
</evidence>
<keyword evidence="7" id="KW-0479">Metal-binding</keyword>
<dbReference type="OrthoDB" id="438641at2759"/>
<evidence type="ECO:0000256" key="9">
    <source>
        <dbReference type="ARBA" id="ARBA00022833"/>
    </source>
</evidence>
<comment type="subcellular location">
    <subcellularLocation>
        <location evidence="1">Cytoplasm</location>
    </subcellularLocation>
</comment>
<name>A0A210R235_MIZYE</name>
<keyword evidence="9" id="KW-0862">Zinc</keyword>
<evidence type="ECO:0000256" key="1">
    <source>
        <dbReference type="ARBA" id="ARBA00004496"/>
    </source>
</evidence>
<dbReference type="PANTHER" id="PTHR46402:SF2">
    <property type="entry name" value="HISTONE-LYSINE N-TRIMETHYLTRANSFERASE SMYD5"/>
    <property type="match status" value="1"/>
</dbReference>
<protein>
    <recommendedName>
        <fullName evidence="15">Protein-lysine N-trimethyltransferase SMYD5</fullName>
        <ecNumber evidence="2">2.1.1.359</ecNumber>
        <ecNumber evidence="10">2.1.1.372</ecNumber>
    </recommendedName>
    <alternativeName>
        <fullName evidence="11">SET and MYND domain-containing protein 5</fullName>
    </alternativeName>
    <alternativeName>
        <fullName evidence="16">[histone H3]-lysine20 N-trimethyltransferase SMYD5</fullName>
    </alternativeName>
    <alternativeName>
        <fullName evidence="17">[histone H4]-lysine36 N-trimethyltransferase SMYD5</fullName>
    </alternativeName>
</protein>
<dbReference type="GO" id="GO:0140955">
    <property type="term" value="F:histone H3K36 trimethyltransferase activity"/>
    <property type="evidence" value="ECO:0007669"/>
    <property type="project" value="UniProtKB-EC"/>
</dbReference>
<evidence type="ECO:0000256" key="8">
    <source>
        <dbReference type="ARBA" id="ARBA00022771"/>
    </source>
</evidence>
<dbReference type="InterPro" id="IPR002893">
    <property type="entry name" value="Znf_MYND"/>
</dbReference>
<sequence>MAASIEDNVEIRQIDLSKGKGLFASKDFKKGDILFEERPIVSSQFLWNEFYKYTACEYCLKSLETAEEQCQRLTENPGVNLPYPECCEAKPTQYVMCPQCQVVYCCDECRMAAWTEYHRTLCMGPSRQDGEHPLARLGEAWRNTHYPPETSSIMLLAKMIAMVKQVDDKSSVISAFSQFVNLPVNKEEEIAHKLLGENFKQPLELLRQMLTESLFEENVQQWYTPEGFRSLFALVGMNGQGIGSSAISVWVKNCEKLSLSDEEKQKLDGFIDQMYEDLDRVSGTFLDCEGSGLYRLQSTCNHSCLPNAEITFPHNNHRLALVATEDIQIGEEICICYLSECDIGRSRHSRQKLLRENYLFHCGCARCLAEADDEDVTSEEEEDEEEEMTE</sequence>
<dbReference type="EC" id="2.1.1.359" evidence="2"/>
<dbReference type="Gene3D" id="2.170.270.10">
    <property type="entry name" value="SET domain"/>
    <property type="match status" value="1"/>
</dbReference>
<keyword evidence="20" id="KW-1185">Reference proteome</keyword>
<evidence type="ECO:0000256" key="4">
    <source>
        <dbReference type="ARBA" id="ARBA00022603"/>
    </source>
</evidence>
<dbReference type="GO" id="GO:0005737">
    <property type="term" value="C:cytoplasm"/>
    <property type="evidence" value="ECO:0007669"/>
    <property type="project" value="UniProtKB-SubCell"/>
</dbReference>
<evidence type="ECO:0000256" key="2">
    <source>
        <dbReference type="ARBA" id="ARBA00012178"/>
    </source>
</evidence>
<evidence type="ECO:0000256" key="6">
    <source>
        <dbReference type="ARBA" id="ARBA00022691"/>
    </source>
</evidence>
<evidence type="ECO:0000313" key="20">
    <source>
        <dbReference type="Proteomes" id="UP000242188"/>
    </source>
</evidence>
<dbReference type="Pfam" id="PF00856">
    <property type="entry name" value="SET"/>
    <property type="match status" value="1"/>
</dbReference>
<keyword evidence="4" id="KW-0489">Methyltransferase</keyword>
<accession>A0A210R235</accession>
<evidence type="ECO:0000256" key="13">
    <source>
        <dbReference type="ARBA" id="ARBA00048081"/>
    </source>
</evidence>
<keyword evidence="6" id="KW-0949">S-adenosyl-L-methionine</keyword>
<organism evidence="19 20">
    <name type="scientific">Mizuhopecten yessoensis</name>
    <name type="common">Japanese scallop</name>
    <name type="synonym">Patinopecten yessoensis</name>
    <dbReference type="NCBI Taxonomy" id="6573"/>
    <lineage>
        <taxon>Eukaryota</taxon>
        <taxon>Metazoa</taxon>
        <taxon>Spiralia</taxon>
        <taxon>Lophotrochozoa</taxon>
        <taxon>Mollusca</taxon>
        <taxon>Bivalvia</taxon>
        <taxon>Autobranchia</taxon>
        <taxon>Pteriomorphia</taxon>
        <taxon>Pectinida</taxon>
        <taxon>Pectinoidea</taxon>
        <taxon>Pectinidae</taxon>
        <taxon>Mizuhopecten</taxon>
    </lineage>
</organism>
<dbReference type="PANTHER" id="PTHR46402">
    <property type="entry name" value="SET AND MYND DOMAIN-CONTAINING PROTEIN 5"/>
    <property type="match status" value="1"/>
</dbReference>
<dbReference type="InterPro" id="IPR001214">
    <property type="entry name" value="SET_dom"/>
</dbReference>
<proteinExistence type="predicted"/>
<dbReference type="CDD" id="cd10521">
    <property type="entry name" value="SET_SMYD5"/>
    <property type="match status" value="1"/>
</dbReference>
<comment type="caution">
    <text evidence="19">The sequence shown here is derived from an EMBL/GenBank/DDBJ whole genome shotgun (WGS) entry which is preliminary data.</text>
</comment>
<dbReference type="GO" id="GO:0140943">
    <property type="term" value="F:histone H4K20 trimethyltransferase activity"/>
    <property type="evidence" value="ECO:0007669"/>
    <property type="project" value="UniProtKB-EC"/>
</dbReference>
<dbReference type="GO" id="GO:0032259">
    <property type="term" value="P:methylation"/>
    <property type="evidence" value="ECO:0007669"/>
    <property type="project" value="UniProtKB-KW"/>
</dbReference>
<evidence type="ECO:0000256" key="17">
    <source>
        <dbReference type="ARBA" id="ARBA00049806"/>
    </source>
</evidence>
<dbReference type="Proteomes" id="UP000242188">
    <property type="component" value="Unassembled WGS sequence"/>
</dbReference>
<evidence type="ECO:0000256" key="5">
    <source>
        <dbReference type="ARBA" id="ARBA00022679"/>
    </source>
</evidence>
<dbReference type="GO" id="GO:0008270">
    <property type="term" value="F:zinc ion binding"/>
    <property type="evidence" value="ECO:0007669"/>
    <property type="project" value="UniProtKB-KW"/>
</dbReference>